<accession>A0ABW5P1S0</accession>
<sequence>MEETEMEMKLRDLQEQYENHLMQTRHGLAVVLATGCARRGLNSEQLMRLDVREHWQIILSELGEDAEPGVVAIGATDLIDAALERVPYIDPPLLSCPEFDLW</sequence>
<dbReference type="EMBL" id="JBHUMK010000022">
    <property type="protein sequence ID" value="MFD2608965.1"/>
    <property type="molecule type" value="Genomic_DNA"/>
</dbReference>
<gene>
    <name evidence="1" type="ORF">ACFSR9_05845</name>
</gene>
<reference evidence="2" key="1">
    <citation type="journal article" date="2019" name="Int. J. Syst. Evol. Microbiol.">
        <title>The Global Catalogue of Microorganisms (GCM) 10K type strain sequencing project: providing services to taxonomists for standard genome sequencing and annotation.</title>
        <authorList>
            <consortium name="The Broad Institute Genomics Platform"/>
            <consortium name="The Broad Institute Genome Sequencing Center for Infectious Disease"/>
            <person name="Wu L."/>
            <person name="Ma J."/>
        </authorList>
    </citation>
    <scope>NUCLEOTIDE SEQUENCE [LARGE SCALE GENOMIC DNA]</scope>
    <source>
        <strain evidence="2">KCTC 33842</strain>
    </source>
</reference>
<dbReference type="Proteomes" id="UP001597475">
    <property type="component" value="Unassembled WGS sequence"/>
</dbReference>
<comment type="caution">
    <text evidence="1">The sequence shown here is derived from an EMBL/GenBank/DDBJ whole genome shotgun (WGS) entry which is preliminary data.</text>
</comment>
<organism evidence="1 2">
    <name type="scientific">Deinococcus taklimakanensis</name>
    <dbReference type="NCBI Taxonomy" id="536443"/>
    <lineage>
        <taxon>Bacteria</taxon>
        <taxon>Thermotogati</taxon>
        <taxon>Deinococcota</taxon>
        <taxon>Deinococci</taxon>
        <taxon>Deinococcales</taxon>
        <taxon>Deinococcaceae</taxon>
        <taxon>Deinococcus</taxon>
    </lineage>
</organism>
<evidence type="ECO:0000313" key="2">
    <source>
        <dbReference type="Proteomes" id="UP001597475"/>
    </source>
</evidence>
<dbReference type="RefSeq" id="WP_386843964.1">
    <property type="nucleotide sequence ID" value="NZ_JBHUMK010000022.1"/>
</dbReference>
<keyword evidence="2" id="KW-1185">Reference proteome</keyword>
<protein>
    <submittedName>
        <fullName evidence="1">Uncharacterized protein</fullName>
    </submittedName>
</protein>
<evidence type="ECO:0000313" key="1">
    <source>
        <dbReference type="EMBL" id="MFD2608965.1"/>
    </source>
</evidence>
<proteinExistence type="predicted"/>
<name>A0ABW5P1S0_9DEIO</name>